<dbReference type="PANTHER" id="PTHR43212">
    <property type="entry name" value="QUERCETIN 2,3-DIOXYGENASE"/>
    <property type="match status" value="1"/>
</dbReference>
<name>A0A7W4W9C1_9GAMM</name>
<evidence type="ECO:0000256" key="3">
    <source>
        <dbReference type="RuleBase" id="RU003457"/>
    </source>
</evidence>
<protein>
    <recommendedName>
        <fullName evidence="8">Pirin N-terminal domain-containing protein</fullName>
    </recommendedName>
</protein>
<evidence type="ECO:0000256" key="1">
    <source>
        <dbReference type="ARBA" id="ARBA00008416"/>
    </source>
</evidence>
<comment type="similarity">
    <text evidence="1 3">Belongs to the pirin family.</text>
</comment>
<comment type="caution">
    <text evidence="6">The sequence shown here is derived from an EMBL/GenBank/DDBJ whole genome shotgun (WGS) entry which is preliminary data.</text>
</comment>
<dbReference type="InterPro" id="IPR011051">
    <property type="entry name" value="RmlC_Cupin_sf"/>
</dbReference>
<organism evidence="6 7">
    <name type="scientific">Microbulbifer rhizosphaerae</name>
    <dbReference type="NCBI Taxonomy" id="1562603"/>
    <lineage>
        <taxon>Bacteria</taxon>
        <taxon>Pseudomonadati</taxon>
        <taxon>Pseudomonadota</taxon>
        <taxon>Gammaproteobacteria</taxon>
        <taxon>Cellvibrionales</taxon>
        <taxon>Microbulbiferaceae</taxon>
        <taxon>Microbulbifer</taxon>
    </lineage>
</organism>
<evidence type="ECO:0000259" key="5">
    <source>
        <dbReference type="Pfam" id="PF17954"/>
    </source>
</evidence>
<evidence type="ECO:0000256" key="2">
    <source>
        <dbReference type="PIRSR" id="PIRSR006232-1"/>
    </source>
</evidence>
<reference evidence="6 7" key="1">
    <citation type="submission" date="2020-08" db="EMBL/GenBank/DDBJ databases">
        <title>Genomic Encyclopedia of Type Strains, Phase III (KMG-III): the genomes of soil and plant-associated and newly described type strains.</title>
        <authorList>
            <person name="Whitman W."/>
        </authorList>
    </citation>
    <scope>NUCLEOTIDE SEQUENCE [LARGE SCALE GENOMIC DNA]</scope>
    <source>
        <strain evidence="6 7">CECT 8799</strain>
    </source>
</reference>
<dbReference type="InterPro" id="IPR014710">
    <property type="entry name" value="RmlC-like_jellyroll"/>
</dbReference>
<dbReference type="InterPro" id="IPR003829">
    <property type="entry name" value="Pirin_N_dom"/>
</dbReference>
<feature type="domain" description="Quercetin 2,3-dioxygenase C-terminal cupin" evidence="5">
    <location>
        <begin position="105"/>
        <end position="188"/>
    </location>
</feature>
<sequence length="193" mass="20985">MRVINDDTVAPGAGFNAHGHQDMEIISYVLKGAIEHKDSLGNQFVVPAGEVQRMTAGTGITHSEYNHFSSESLRFLQIWIRPNRLGLEPSYEQKAIAQSGHLTSLITPDGQEGSLTIHQDVSIFRLKLASDEGELLEASRGIGYLHLIEGGAQVNGRELGPGDALGSFGELLEVRAREDGLIALWFDLPPEEG</sequence>
<feature type="binding site" evidence="2">
    <location>
        <position position="18"/>
    </location>
    <ligand>
        <name>Fe cation</name>
        <dbReference type="ChEBI" id="CHEBI:24875"/>
    </ligand>
</feature>
<dbReference type="SUPFAM" id="SSF51182">
    <property type="entry name" value="RmlC-like cupins"/>
    <property type="match status" value="1"/>
</dbReference>
<dbReference type="AlphaFoldDB" id="A0A7W4W9C1"/>
<keyword evidence="7" id="KW-1185">Reference proteome</keyword>
<evidence type="ECO:0000313" key="7">
    <source>
        <dbReference type="Proteomes" id="UP000535937"/>
    </source>
</evidence>
<proteinExistence type="inferred from homology"/>
<comment type="cofactor">
    <cofactor evidence="2">
        <name>Fe cation</name>
        <dbReference type="ChEBI" id="CHEBI:24875"/>
    </cofactor>
    <text evidence="2">Binds 1 Fe cation per subunit.</text>
</comment>
<feature type="binding site" evidence="2">
    <location>
        <position position="20"/>
    </location>
    <ligand>
        <name>Fe cation</name>
        <dbReference type="ChEBI" id="CHEBI:24875"/>
    </ligand>
</feature>
<feature type="domain" description="Pirin N-terminal" evidence="4">
    <location>
        <begin position="5"/>
        <end position="80"/>
    </location>
</feature>
<dbReference type="Gene3D" id="2.60.120.10">
    <property type="entry name" value="Jelly Rolls"/>
    <property type="match status" value="2"/>
</dbReference>
<dbReference type="Proteomes" id="UP000535937">
    <property type="component" value="Unassembled WGS sequence"/>
</dbReference>
<evidence type="ECO:0000313" key="6">
    <source>
        <dbReference type="EMBL" id="MBB3060092.1"/>
    </source>
</evidence>
<dbReference type="CDD" id="cd02910">
    <property type="entry name" value="cupin_Yhhw_N"/>
    <property type="match status" value="1"/>
</dbReference>
<dbReference type="InterPro" id="IPR012093">
    <property type="entry name" value="Pirin"/>
</dbReference>
<evidence type="ECO:0000259" key="4">
    <source>
        <dbReference type="Pfam" id="PF02678"/>
    </source>
</evidence>
<dbReference type="Pfam" id="PF02678">
    <property type="entry name" value="Pirin"/>
    <property type="match status" value="1"/>
</dbReference>
<dbReference type="InterPro" id="IPR041602">
    <property type="entry name" value="Quercetinase_C"/>
</dbReference>
<gene>
    <name evidence="6" type="ORF">FHS09_000905</name>
</gene>
<dbReference type="PIRSF" id="PIRSF006232">
    <property type="entry name" value="Pirin"/>
    <property type="match status" value="1"/>
</dbReference>
<feature type="binding site" evidence="2">
    <location>
        <position position="62"/>
    </location>
    <ligand>
        <name>Fe cation</name>
        <dbReference type="ChEBI" id="CHEBI:24875"/>
    </ligand>
</feature>
<keyword evidence="2" id="KW-0479">Metal-binding</keyword>
<keyword evidence="2" id="KW-0408">Iron</keyword>
<evidence type="ECO:0008006" key="8">
    <source>
        <dbReference type="Google" id="ProtNLM"/>
    </source>
</evidence>
<feature type="binding site" evidence="2">
    <location>
        <position position="64"/>
    </location>
    <ligand>
        <name>Fe cation</name>
        <dbReference type="ChEBI" id="CHEBI:24875"/>
    </ligand>
</feature>
<dbReference type="GO" id="GO:0046872">
    <property type="term" value="F:metal ion binding"/>
    <property type="evidence" value="ECO:0007669"/>
    <property type="project" value="UniProtKB-KW"/>
</dbReference>
<accession>A0A7W4W9C1</accession>
<dbReference type="PANTHER" id="PTHR43212:SF3">
    <property type="entry name" value="QUERCETIN 2,3-DIOXYGENASE"/>
    <property type="match status" value="1"/>
</dbReference>
<dbReference type="Pfam" id="PF17954">
    <property type="entry name" value="Pirin_C_2"/>
    <property type="match status" value="1"/>
</dbReference>
<dbReference type="EMBL" id="JACHWZ010000003">
    <property type="protein sequence ID" value="MBB3060092.1"/>
    <property type="molecule type" value="Genomic_DNA"/>
</dbReference>